<dbReference type="PANTHER" id="PTHR33877">
    <property type="entry name" value="SLL1193 PROTEIN"/>
    <property type="match status" value="1"/>
</dbReference>
<keyword evidence="3" id="KW-1185">Reference proteome</keyword>
<reference evidence="2 3" key="1">
    <citation type="journal article" date="2016" name="Front. Microbiol.">
        <title>Fuerstia marisgermanicae gen. nov., sp. nov., an Unusual Member of the Phylum Planctomycetes from the German Wadden Sea.</title>
        <authorList>
            <person name="Kohn T."/>
            <person name="Heuer A."/>
            <person name="Jogler M."/>
            <person name="Vollmers J."/>
            <person name="Boedeker C."/>
            <person name="Bunk B."/>
            <person name="Rast P."/>
            <person name="Borchert D."/>
            <person name="Glockner I."/>
            <person name="Freese H.M."/>
            <person name="Klenk H.P."/>
            <person name="Overmann J."/>
            <person name="Kaster A.K."/>
            <person name="Rohde M."/>
            <person name="Wiegand S."/>
            <person name="Jogler C."/>
        </authorList>
    </citation>
    <scope>NUCLEOTIDE SEQUENCE [LARGE SCALE GENOMIC DNA]</scope>
    <source>
        <strain evidence="2 3">NH11</strain>
    </source>
</reference>
<accession>A0A1P8WG51</accession>
<dbReference type="Gene3D" id="1.10.30.50">
    <property type="match status" value="1"/>
</dbReference>
<protein>
    <submittedName>
        <fullName evidence="2">HNH endonuclease</fullName>
    </submittedName>
</protein>
<dbReference type="Proteomes" id="UP000187735">
    <property type="component" value="Chromosome"/>
</dbReference>
<organism evidence="2 3">
    <name type="scientific">Fuerstiella marisgermanici</name>
    <dbReference type="NCBI Taxonomy" id="1891926"/>
    <lineage>
        <taxon>Bacteria</taxon>
        <taxon>Pseudomonadati</taxon>
        <taxon>Planctomycetota</taxon>
        <taxon>Planctomycetia</taxon>
        <taxon>Planctomycetales</taxon>
        <taxon>Planctomycetaceae</taxon>
        <taxon>Fuerstiella</taxon>
    </lineage>
</organism>
<dbReference type="CDD" id="cd00085">
    <property type="entry name" value="HNHc"/>
    <property type="match status" value="1"/>
</dbReference>
<dbReference type="OrthoDB" id="9802901at2"/>
<dbReference type="AlphaFoldDB" id="A0A1P8WG51"/>
<dbReference type="InterPro" id="IPR003615">
    <property type="entry name" value="HNH_nuc"/>
</dbReference>
<dbReference type="InterPro" id="IPR029471">
    <property type="entry name" value="HNH_5"/>
</dbReference>
<evidence type="ECO:0000259" key="1">
    <source>
        <dbReference type="SMART" id="SM00507"/>
    </source>
</evidence>
<dbReference type="Pfam" id="PF14279">
    <property type="entry name" value="HNH_5"/>
    <property type="match status" value="1"/>
</dbReference>
<gene>
    <name evidence="2" type="ORF">Fuma_02661</name>
</gene>
<proteinExistence type="predicted"/>
<keyword evidence="2" id="KW-0540">Nuclease</keyword>
<dbReference type="RefSeq" id="WP_077024573.1">
    <property type="nucleotide sequence ID" value="NZ_CP017641.1"/>
</dbReference>
<dbReference type="SMART" id="SM00507">
    <property type="entry name" value="HNHc"/>
    <property type="match status" value="1"/>
</dbReference>
<feature type="domain" description="HNH nuclease" evidence="1">
    <location>
        <begin position="93"/>
        <end position="146"/>
    </location>
</feature>
<name>A0A1P8WG51_9PLAN</name>
<dbReference type="PANTHER" id="PTHR33877:SF2">
    <property type="entry name" value="OS07G0170200 PROTEIN"/>
    <property type="match status" value="1"/>
</dbReference>
<evidence type="ECO:0000313" key="2">
    <source>
        <dbReference type="EMBL" id="APZ93046.1"/>
    </source>
</evidence>
<dbReference type="InterPro" id="IPR052892">
    <property type="entry name" value="NA-targeting_endonuclease"/>
</dbReference>
<dbReference type="STRING" id="1891926.Fuma_02661"/>
<evidence type="ECO:0000313" key="3">
    <source>
        <dbReference type="Proteomes" id="UP000187735"/>
    </source>
</evidence>
<dbReference type="KEGG" id="fmr:Fuma_02661"/>
<keyword evidence="2" id="KW-0378">Hydrolase</keyword>
<dbReference type="GO" id="GO:0004519">
    <property type="term" value="F:endonuclease activity"/>
    <property type="evidence" value="ECO:0007669"/>
    <property type="project" value="UniProtKB-KW"/>
</dbReference>
<dbReference type="EMBL" id="CP017641">
    <property type="protein sequence ID" value="APZ93046.1"/>
    <property type="molecule type" value="Genomic_DNA"/>
</dbReference>
<sequence length="198" mass="22910">MVTAVLQRPTLVLNRNWQPVGVATVSRSLVKVWNETARIVDPADFQQYSWDDWALLEPDDDEASIQTQWLRLKVPEVVALTRYDRMPNNVVAFSRRNVFKRDNFTCQYCRCRPGSEELTIDHVLPRAQGGTSSWSNCVLACVECNHRKANRTPERAGMPLLKKPTRPLWNPSYARQGVRLESWSKFVSDAYWNIDLED</sequence>
<keyword evidence="2" id="KW-0255">Endonuclease</keyword>